<dbReference type="RefSeq" id="XP_004040055.1">
    <property type="nucleotide sequence ID" value="XM_004040007.1"/>
</dbReference>
<organism evidence="1 2">
    <name type="scientific">Ichthyophthirius multifiliis</name>
    <name type="common">White spot disease agent</name>
    <name type="synonym">Ich</name>
    <dbReference type="NCBI Taxonomy" id="5932"/>
    <lineage>
        <taxon>Eukaryota</taxon>
        <taxon>Sar</taxon>
        <taxon>Alveolata</taxon>
        <taxon>Ciliophora</taxon>
        <taxon>Intramacronucleata</taxon>
        <taxon>Oligohymenophorea</taxon>
        <taxon>Hymenostomatida</taxon>
        <taxon>Ophryoglenina</taxon>
        <taxon>Ichthyophthirius</taxon>
    </lineage>
</organism>
<keyword evidence="2" id="KW-1185">Reference proteome</keyword>
<dbReference type="GeneID" id="14910949"/>
<dbReference type="InParanoid" id="G0QJ54"/>
<dbReference type="EMBL" id="GL983049">
    <property type="protein sequence ID" value="EGR34751.1"/>
    <property type="molecule type" value="Genomic_DNA"/>
</dbReference>
<accession>G0QJ54</accession>
<dbReference type="AlphaFoldDB" id="G0QJ54"/>
<proteinExistence type="predicted"/>
<gene>
    <name evidence="1" type="ORF">IMG5_002590</name>
</gene>
<sequence length="131" mass="16418">MPNIENQSNIKKGYPKLNLYIIFLTKKQQRSMESLRRQRTLKLGIKQWSLKMVIMFRNNKRTQQQIMQRKMVQQSKSRFKERKLDNRRRLNYILRLFIKWIILEQHFQIIKRQNRKLCKKQILQFFEKAYE</sequence>
<reference evidence="1 2" key="1">
    <citation type="submission" date="2011-07" db="EMBL/GenBank/DDBJ databases">
        <authorList>
            <person name="Coyne R."/>
            <person name="Brami D."/>
            <person name="Johnson J."/>
            <person name="Hostetler J."/>
            <person name="Hannick L."/>
            <person name="Clark T."/>
            <person name="Cassidy-Hanley D."/>
            <person name="Inman J."/>
        </authorList>
    </citation>
    <scope>NUCLEOTIDE SEQUENCE [LARGE SCALE GENOMIC DNA]</scope>
    <source>
        <strain evidence="1 2">G5</strain>
    </source>
</reference>
<dbReference type="Proteomes" id="UP000008983">
    <property type="component" value="Unassembled WGS sequence"/>
</dbReference>
<protein>
    <submittedName>
        <fullName evidence="1">Uncharacterized protein</fullName>
    </submittedName>
</protein>
<evidence type="ECO:0000313" key="1">
    <source>
        <dbReference type="EMBL" id="EGR34751.1"/>
    </source>
</evidence>
<evidence type="ECO:0000313" key="2">
    <source>
        <dbReference type="Proteomes" id="UP000008983"/>
    </source>
</evidence>
<name>G0QJ54_ICHMU</name>